<comment type="similarity">
    <text evidence="2 6">Belongs to the drug/metabolite transporter (DMT) superfamily. Plant drug/metabolite exporter (P-DME) (TC 2.A.7.4) family.</text>
</comment>
<dbReference type="InterPro" id="IPR037185">
    <property type="entry name" value="EmrE-like"/>
</dbReference>
<feature type="transmembrane region" description="Helical" evidence="6">
    <location>
        <begin position="16"/>
        <end position="35"/>
    </location>
</feature>
<keyword evidence="3 6" id="KW-0812">Transmembrane</keyword>
<name>A0AAV0F5D9_9ASTE</name>
<dbReference type="SUPFAM" id="SSF103481">
    <property type="entry name" value="Multidrug resistance efflux transporter EmrE"/>
    <property type="match status" value="2"/>
</dbReference>
<evidence type="ECO:0000313" key="9">
    <source>
        <dbReference type="Proteomes" id="UP001152523"/>
    </source>
</evidence>
<comment type="caution">
    <text evidence="8">The sequence shown here is derived from an EMBL/GenBank/DDBJ whole genome shotgun (WGS) entry which is preliminary data.</text>
</comment>
<evidence type="ECO:0000256" key="2">
    <source>
        <dbReference type="ARBA" id="ARBA00007635"/>
    </source>
</evidence>
<dbReference type="InterPro" id="IPR000620">
    <property type="entry name" value="EamA_dom"/>
</dbReference>
<evidence type="ECO:0000256" key="6">
    <source>
        <dbReference type="RuleBase" id="RU363077"/>
    </source>
</evidence>
<reference evidence="8" key="1">
    <citation type="submission" date="2022-07" db="EMBL/GenBank/DDBJ databases">
        <authorList>
            <person name="Macas J."/>
            <person name="Novak P."/>
            <person name="Neumann P."/>
        </authorList>
    </citation>
    <scope>NUCLEOTIDE SEQUENCE</scope>
</reference>
<dbReference type="Pfam" id="PF00892">
    <property type="entry name" value="EamA"/>
    <property type="match status" value="2"/>
</dbReference>
<feature type="transmembrane region" description="Helical" evidence="6">
    <location>
        <begin position="251"/>
        <end position="271"/>
    </location>
</feature>
<evidence type="ECO:0000256" key="5">
    <source>
        <dbReference type="ARBA" id="ARBA00023136"/>
    </source>
</evidence>
<feature type="domain" description="EamA" evidence="7">
    <location>
        <begin position="189"/>
        <end position="327"/>
    </location>
</feature>
<gene>
    <name evidence="8" type="ORF">CEPIT_LOCUS30825</name>
</gene>
<keyword evidence="5 6" id="KW-0472">Membrane</keyword>
<dbReference type="GO" id="GO:0022857">
    <property type="term" value="F:transmembrane transporter activity"/>
    <property type="evidence" value="ECO:0007669"/>
    <property type="project" value="InterPro"/>
</dbReference>
<sequence length="411" mass="44866">MMTTKWRNLVEEMKPVVMMVTVMVAYGGMSILYKVASNGGMSLRVLIAYRFIFAAAVITPLALYIERNTRPKLTRMILVQAFFCALFGGSMNQNLFAESVVLTSPTFASAIVNLIPAFTFILAIPFGLEKVGLRTRAGQAKVAGTLLGIGGAMVLSFYKGAQHQIWSTRKSGHVAAAPQPPHTSGSHLLGVFMSLACVLSSAISLIVQAKMSKVYDCHYSSTALITVMGSLQSVVFAFCTERGWSQWKLGWNLRLLIVLYAGVIASALAITFTMCSLRMRGPLFVSVFNPLTLVSVAIVSTLFLKEELFVGCVIGAVTIIAGLYMVIWGKKAEMKSISDVIPSSRSIGNEEEEEGSHINRRNGVVDLDNNHHVVISPNLNFLWYSKTEEVRGEENEMELKEGTIVGQSSNV</sequence>
<accession>A0AAV0F5D9</accession>
<evidence type="ECO:0000313" key="8">
    <source>
        <dbReference type="EMBL" id="CAH9130681.1"/>
    </source>
</evidence>
<evidence type="ECO:0000256" key="4">
    <source>
        <dbReference type="ARBA" id="ARBA00022989"/>
    </source>
</evidence>
<dbReference type="GO" id="GO:0016020">
    <property type="term" value="C:membrane"/>
    <property type="evidence" value="ECO:0007669"/>
    <property type="project" value="UniProtKB-SubCell"/>
</dbReference>
<dbReference type="EMBL" id="CAMAPF010000963">
    <property type="protein sequence ID" value="CAH9130681.1"/>
    <property type="molecule type" value="Genomic_DNA"/>
</dbReference>
<feature type="domain" description="EamA" evidence="7">
    <location>
        <begin position="15"/>
        <end position="156"/>
    </location>
</feature>
<dbReference type="PANTHER" id="PTHR31218">
    <property type="entry name" value="WAT1-RELATED PROTEIN"/>
    <property type="match status" value="1"/>
</dbReference>
<evidence type="ECO:0000259" key="7">
    <source>
        <dbReference type="Pfam" id="PF00892"/>
    </source>
</evidence>
<protein>
    <recommendedName>
        <fullName evidence="6">WAT1-related protein</fullName>
    </recommendedName>
</protein>
<organism evidence="8 9">
    <name type="scientific">Cuscuta epithymum</name>
    <dbReference type="NCBI Taxonomy" id="186058"/>
    <lineage>
        <taxon>Eukaryota</taxon>
        <taxon>Viridiplantae</taxon>
        <taxon>Streptophyta</taxon>
        <taxon>Embryophyta</taxon>
        <taxon>Tracheophyta</taxon>
        <taxon>Spermatophyta</taxon>
        <taxon>Magnoliopsida</taxon>
        <taxon>eudicotyledons</taxon>
        <taxon>Gunneridae</taxon>
        <taxon>Pentapetalae</taxon>
        <taxon>asterids</taxon>
        <taxon>lamiids</taxon>
        <taxon>Solanales</taxon>
        <taxon>Convolvulaceae</taxon>
        <taxon>Cuscuteae</taxon>
        <taxon>Cuscuta</taxon>
        <taxon>Cuscuta subgen. Cuscuta</taxon>
    </lineage>
</organism>
<keyword evidence="4 6" id="KW-1133">Transmembrane helix</keyword>
<feature type="transmembrane region" description="Helical" evidence="6">
    <location>
        <begin position="219"/>
        <end position="239"/>
    </location>
</feature>
<evidence type="ECO:0000256" key="1">
    <source>
        <dbReference type="ARBA" id="ARBA00004141"/>
    </source>
</evidence>
<feature type="transmembrane region" description="Helical" evidence="6">
    <location>
        <begin position="188"/>
        <end position="207"/>
    </location>
</feature>
<feature type="transmembrane region" description="Helical" evidence="6">
    <location>
        <begin position="308"/>
        <end position="327"/>
    </location>
</feature>
<feature type="transmembrane region" description="Helical" evidence="6">
    <location>
        <begin position="77"/>
        <end position="95"/>
    </location>
</feature>
<comment type="subcellular location">
    <subcellularLocation>
        <location evidence="1 6">Membrane</location>
        <topology evidence="1 6">Multi-pass membrane protein</topology>
    </subcellularLocation>
</comment>
<feature type="transmembrane region" description="Helical" evidence="6">
    <location>
        <begin position="107"/>
        <end position="128"/>
    </location>
</feature>
<feature type="transmembrane region" description="Helical" evidence="6">
    <location>
        <begin position="47"/>
        <end position="65"/>
    </location>
</feature>
<feature type="transmembrane region" description="Helical" evidence="6">
    <location>
        <begin position="283"/>
        <end position="302"/>
    </location>
</feature>
<evidence type="ECO:0000256" key="3">
    <source>
        <dbReference type="ARBA" id="ARBA00022692"/>
    </source>
</evidence>
<keyword evidence="9" id="KW-1185">Reference proteome</keyword>
<dbReference type="Proteomes" id="UP001152523">
    <property type="component" value="Unassembled WGS sequence"/>
</dbReference>
<proteinExistence type="inferred from homology"/>
<dbReference type="AlphaFoldDB" id="A0AAV0F5D9"/>
<dbReference type="InterPro" id="IPR030184">
    <property type="entry name" value="WAT1-related"/>
</dbReference>
<feature type="transmembrane region" description="Helical" evidence="6">
    <location>
        <begin position="140"/>
        <end position="158"/>
    </location>
</feature>